<dbReference type="CDD" id="cd18552">
    <property type="entry name" value="ABC_6TM_MsbA_like"/>
    <property type="match status" value="1"/>
</dbReference>
<keyword evidence="2" id="KW-0813">Transport</keyword>
<dbReference type="PROSITE" id="PS50929">
    <property type="entry name" value="ABC_TM1F"/>
    <property type="match status" value="1"/>
</dbReference>
<dbReference type="InterPro" id="IPR003593">
    <property type="entry name" value="AAA+_ATPase"/>
</dbReference>
<dbReference type="KEGG" id="msch:N508_000810"/>
<dbReference type="SMART" id="SM00382">
    <property type="entry name" value="AAA"/>
    <property type="match status" value="1"/>
</dbReference>
<dbReference type="PANTHER" id="PTHR43394">
    <property type="entry name" value="ATP-DEPENDENT PERMEASE MDL1, MITOCHONDRIAL"/>
    <property type="match status" value="1"/>
</dbReference>
<evidence type="ECO:0000256" key="2">
    <source>
        <dbReference type="ARBA" id="ARBA00022448"/>
    </source>
</evidence>
<dbReference type="InterPro" id="IPR017871">
    <property type="entry name" value="ABC_transporter-like_CS"/>
</dbReference>
<dbReference type="AlphaFoldDB" id="V2QFA2"/>
<evidence type="ECO:0000256" key="1">
    <source>
        <dbReference type="ARBA" id="ARBA00004651"/>
    </source>
</evidence>
<dbReference type="SUPFAM" id="SSF52540">
    <property type="entry name" value="P-loop containing nucleoside triphosphate hydrolases"/>
    <property type="match status" value="1"/>
</dbReference>
<keyword evidence="3" id="KW-0812">Transmembrane</keyword>
<keyword evidence="7" id="KW-0472">Membrane</keyword>
<dbReference type="GO" id="GO:0005886">
    <property type="term" value="C:plasma membrane"/>
    <property type="evidence" value="ECO:0007669"/>
    <property type="project" value="UniProtKB-SubCell"/>
</dbReference>
<evidence type="ECO:0000313" key="8">
    <source>
        <dbReference type="EMBL" id="USF23743.1"/>
    </source>
</evidence>
<dbReference type="PROSITE" id="PS50893">
    <property type="entry name" value="ABC_TRANSPORTER_2"/>
    <property type="match status" value="1"/>
</dbReference>
<dbReference type="InterPro" id="IPR039421">
    <property type="entry name" value="Type_1_exporter"/>
</dbReference>
<dbReference type="EMBL" id="CP097562">
    <property type="protein sequence ID" value="USF23743.1"/>
    <property type="molecule type" value="Genomic_DNA"/>
</dbReference>
<dbReference type="Gene3D" id="3.40.50.300">
    <property type="entry name" value="P-loop containing nucleotide triphosphate hydrolases"/>
    <property type="match status" value="1"/>
</dbReference>
<dbReference type="Pfam" id="PF00005">
    <property type="entry name" value="ABC_tran"/>
    <property type="match status" value="1"/>
</dbReference>
<organism evidence="8 9">
    <name type="scientific">Mucispirillum schaedleri ASF457</name>
    <dbReference type="NCBI Taxonomy" id="1379858"/>
    <lineage>
        <taxon>Bacteria</taxon>
        <taxon>Pseudomonadati</taxon>
        <taxon>Deferribacterota</taxon>
        <taxon>Deferribacteres</taxon>
        <taxon>Deferribacterales</taxon>
        <taxon>Mucispirillaceae</taxon>
        <taxon>Mucispirillum</taxon>
    </lineage>
</organism>
<comment type="subcellular location">
    <subcellularLocation>
        <location evidence="1">Cell membrane</location>
        <topology evidence="1">Multi-pass membrane protein</topology>
    </subcellularLocation>
</comment>
<name>V2QFA2_9BACT</name>
<dbReference type="InterPro" id="IPR003439">
    <property type="entry name" value="ABC_transporter-like_ATP-bd"/>
</dbReference>
<proteinExistence type="predicted"/>
<evidence type="ECO:0000256" key="7">
    <source>
        <dbReference type="ARBA" id="ARBA00023136"/>
    </source>
</evidence>
<evidence type="ECO:0000313" key="9">
    <source>
        <dbReference type="Proteomes" id="UP000017429"/>
    </source>
</evidence>
<dbReference type="SUPFAM" id="SSF90123">
    <property type="entry name" value="ABC transporter transmembrane region"/>
    <property type="match status" value="1"/>
</dbReference>
<keyword evidence="5 8" id="KW-0067">ATP-binding</keyword>
<dbReference type="InterPro" id="IPR027417">
    <property type="entry name" value="P-loop_NTPase"/>
</dbReference>
<dbReference type="GO" id="GO:0015421">
    <property type="term" value="F:ABC-type oligopeptide transporter activity"/>
    <property type="evidence" value="ECO:0007669"/>
    <property type="project" value="TreeGrafter"/>
</dbReference>
<keyword evidence="9" id="KW-1185">Reference proteome</keyword>
<dbReference type="Pfam" id="PF00664">
    <property type="entry name" value="ABC_membrane"/>
    <property type="match status" value="1"/>
</dbReference>
<gene>
    <name evidence="8" type="primary">msbA</name>
    <name evidence="8" type="ORF">N508_000810</name>
</gene>
<protein>
    <submittedName>
        <fullName evidence="8">Lipid A export ATP-binding/permease protein MsbA</fullName>
    </submittedName>
</protein>
<reference evidence="8" key="3">
    <citation type="submission" date="2022-06" db="EMBL/GenBank/DDBJ databases">
        <title>Resources to Facilitate Use of the Altered Schaedler Flora (ASF) Mouse Model to Study Microbiome Function.</title>
        <authorList>
            <person name="Proctor A."/>
            <person name="Parvinroo S."/>
            <person name="Richie T."/>
            <person name="Jia X."/>
            <person name="Lee S.T.M."/>
            <person name="Karp P.D."/>
            <person name="Paley S."/>
            <person name="Kostic A.D."/>
            <person name="Pierre J.F."/>
            <person name="Wannemuehler M.J."/>
            <person name="Phillips G.J."/>
        </authorList>
    </citation>
    <scope>NUCLEOTIDE SEQUENCE</scope>
    <source>
        <strain evidence="8">ASF457</strain>
    </source>
</reference>
<dbReference type="InterPro" id="IPR011527">
    <property type="entry name" value="ABC1_TM_dom"/>
</dbReference>
<evidence type="ECO:0000256" key="5">
    <source>
        <dbReference type="ARBA" id="ARBA00022840"/>
    </source>
</evidence>
<keyword evidence="4" id="KW-0547">Nucleotide-binding</keyword>
<dbReference type="GO" id="GO:0005524">
    <property type="term" value="F:ATP binding"/>
    <property type="evidence" value="ECO:0007669"/>
    <property type="project" value="UniProtKB-KW"/>
</dbReference>
<reference evidence="8" key="2">
    <citation type="submission" date="2022-05" db="EMBL/GenBank/DDBJ databases">
        <authorList>
            <person name="Proctor A.L."/>
            <person name="Phillips G.J."/>
            <person name="Wannemuehler M.J."/>
        </authorList>
    </citation>
    <scope>NUCLEOTIDE SEQUENCE</scope>
    <source>
        <strain evidence="8">ASF457</strain>
    </source>
</reference>
<dbReference type="PANTHER" id="PTHR43394:SF1">
    <property type="entry name" value="ATP-BINDING CASSETTE SUB-FAMILY B MEMBER 10, MITOCHONDRIAL"/>
    <property type="match status" value="1"/>
</dbReference>
<dbReference type="eggNOG" id="COG1132">
    <property type="taxonomic scope" value="Bacteria"/>
</dbReference>
<dbReference type="Gene3D" id="1.20.1560.10">
    <property type="entry name" value="ABC transporter type 1, transmembrane domain"/>
    <property type="match status" value="1"/>
</dbReference>
<dbReference type="PROSITE" id="PS00211">
    <property type="entry name" value="ABC_TRANSPORTER_1"/>
    <property type="match status" value="1"/>
</dbReference>
<dbReference type="InterPro" id="IPR036640">
    <property type="entry name" value="ABC1_TM_sf"/>
</dbReference>
<sequence length="583" mass="64660">MLIYEGIAIKKVFKLMWPYFKPYKVLLVIAVTASIITASTNGALAVAVKYVLDSIFIAKNYTYLFVLPFAVMLIYVAKSGFLFLQGFLMSFIGNKVIEKLRNETFEKMIHLPVKYYAEESTGALMSRVTNDINLVQSSIPTIINMLRAVITMIGLIGVIIYMNWQLALVAIILYPIFIYPLSVISKKLRKYSTRGQESMGILTSVLQESFSGVRVVKAFVAEDKEMERFEKANAQTIKYANKSVLAGNLASPLTEALGSVGIAAVLFIGGYQVINGTVTTGEFFAFLAALIQIYEPVKLFASSNNALQAAVAASDRVFAMFKESDEVIENKGTKQCDAENKDIEFKQVSFIYKDDIYALKDVSFKVKAGSTIAFVGPSGAGKTTMAHLIPRFYDVTKGQILIDNVDIRDYDLFSLRHNISIVSQDAFLFNDTIGSNISYSKENAAEEEIKAAAKAAYADEFIESFPEKYDTLCGERGVKLSGGQKQRITIARALLKNPAILILDEATSALDTESERVVQKALDNLMKGRTSFVVAHRLSTILNADMIVVFNKGGVEAIGRHEEIIKTSPTYKKLYEMQFKTED</sequence>
<dbReference type="FunFam" id="3.40.50.300:FF:000287">
    <property type="entry name" value="Multidrug ABC transporter ATP-binding protein"/>
    <property type="match status" value="1"/>
</dbReference>
<dbReference type="GO" id="GO:0016887">
    <property type="term" value="F:ATP hydrolysis activity"/>
    <property type="evidence" value="ECO:0007669"/>
    <property type="project" value="InterPro"/>
</dbReference>
<dbReference type="Proteomes" id="UP000017429">
    <property type="component" value="Chromosome"/>
</dbReference>
<dbReference type="RefSeq" id="WP_023275115.1">
    <property type="nucleotide sequence ID" value="NZ_FTRD01000023.1"/>
</dbReference>
<reference evidence="8" key="1">
    <citation type="journal article" date="2014" name="Genome Announc.">
        <title>Draft genome sequences of the altered schaedler flora, a defined bacterial community from gnotobiotic mice.</title>
        <authorList>
            <person name="Wannemuehler M.J."/>
            <person name="Overstreet A.M."/>
            <person name="Ward D.V."/>
            <person name="Phillips G.J."/>
        </authorList>
    </citation>
    <scope>NUCLEOTIDE SEQUENCE</scope>
    <source>
        <strain evidence="8">ASF457</strain>
    </source>
</reference>
<evidence type="ECO:0000256" key="4">
    <source>
        <dbReference type="ARBA" id="ARBA00022741"/>
    </source>
</evidence>
<accession>V2QFA2</accession>
<evidence type="ECO:0000256" key="3">
    <source>
        <dbReference type="ARBA" id="ARBA00022692"/>
    </source>
</evidence>
<evidence type="ECO:0000256" key="6">
    <source>
        <dbReference type="ARBA" id="ARBA00022989"/>
    </source>
</evidence>
<keyword evidence="6" id="KW-1133">Transmembrane helix</keyword>